<evidence type="ECO:0000256" key="1">
    <source>
        <dbReference type="ARBA" id="ARBA00007957"/>
    </source>
</evidence>
<dbReference type="InterPro" id="IPR036388">
    <property type="entry name" value="WH-like_DNA-bd_sf"/>
</dbReference>
<dbReference type="GO" id="GO:0000976">
    <property type="term" value="F:transcription cis-regulatory region binding"/>
    <property type="evidence" value="ECO:0007669"/>
    <property type="project" value="TreeGrafter"/>
</dbReference>
<feature type="binding site" evidence="7">
    <location>
        <position position="98"/>
    </location>
    <ligand>
        <name>Zn(2+)</name>
        <dbReference type="ChEBI" id="CHEBI:29105"/>
    </ligand>
</feature>
<dbReference type="GO" id="GO:0003700">
    <property type="term" value="F:DNA-binding transcription factor activity"/>
    <property type="evidence" value="ECO:0007669"/>
    <property type="project" value="InterPro"/>
</dbReference>
<dbReference type="GO" id="GO:0008270">
    <property type="term" value="F:zinc ion binding"/>
    <property type="evidence" value="ECO:0007669"/>
    <property type="project" value="TreeGrafter"/>
</dbReference>
<dbReference type="InterPro" id="IPR002481">
    <property type="entry name" value="FUR"/>
</dbReference>
<keyword evidence="7" id="KW-0479">Metal-binding</keyword>
<keyword evidence="2" id="KW-0678">Repressor</keyword>
<dbReference type="EMBL" id="LR778114">
    <property type="protein sequence ID" value="CAB1129285.1"/>
    <property type="molecule type" value="Genomic_DNA"/>
</dbReference>
<evidence type="ECO:0000313" key="8">
    <source>
        <dbReference type="EMBL" id="CAB1129285.1"/>
    </source>
</evidence>
<dbReference type="Gene3D" id="3.30.1490.190">
    <property type="match status" value="1"/>
</dbReference>
<gene>
    <name evidence="8" type="ORF">R50_1784</name>
</gene>
<dbReference type="InterPro" id="IPR036390">
    <property type="entry name" value="WH_DNA-bd_sf"/>
</dbReference>
<dbReference type="Pfam" id="PF01475">
    <property type="entry name" value="FUR"/>
    <property type="match status" value="1"/>
</dbReference>
<keyword evidence="9" id="KW-1185">Reference proteome</keyword>
<dbReference type="SUPFAM" id="SSF46785">
    <property type="entry name" value="Winged helix' DNA-binding domain"/>
    <property type="match status" value="1"/>
</dbReference>
<evidence type="ECO:0000256" key="3">
    <source>
        <dbReference type="ARBA" id="ARBA00022833"/>
    </source>
</evidence>
<dbReference type="CDD" id="cd07153">
    <property type="entry name" value="Fur_like"/>
    <property type="match status" value="1"/>
</dbReference>
<dbReference type="AlphaFoldDB" id="A0A6F8ZH21"/>
<protein>
    <submittedName>
        <fullName evidence="8">Fur family transcriptional regulator</fullName>
    </submittedName>
</protein>
<organism evidence="8 9">
    <name type="scientific">Candidatus Hydrogenisulfobacillus filiaventi</name>
    <dbReference type="NCBI Taxonomy" id="2707344"/>
    <lineage>
        <taxon>Bacteria</taxon>
        <taxon>Bacillati</taxon>
        <taxon>Bacillota</taxon>
        <taxon>Clostridia</taxon>
        <taxon>Eubacteriales</taxon>
        <taxon>Clostridiales Family XVII. Incertae Sedis</taxon>
        <taxon>Candidatus Hydrogenisulfobacillus</taxon>
    </lineage>
</organism>
<comment type="cofactor">
    <cofactor evidence="7">
        <name>Zn(2+)</name>
        <dbReference type="ChEBI" id="CHEBI:29105"/>
    </cofactor>
    <text evidence="7">Binds 1 zinc ion per subunit.</text>
</comment>
<feature type="binding site" evidence="7">
    <location>
        <position position="101"/>
    </location>
    <ligand>
        <name>Zn(2+)</name>
        <dbReference type="ChEBI" id="CHEBI:29105"/>
    </ligand>
</feature>
<name>A0A6F8ZH21_9FIRM</name>
<dbReference type="GO" id="GO:0045892">
    <property type="term" value="P:negative regulation of DNA-templated transcription"/>
    <property type="evidence" value="ECO:0007669"/>
    <property type="project" value="TreeGrafter"/>
</dbReference>
<evidence type="ECO:0000256" key="6">
    <source>
        <dbReference type="ARBA" id="ARBA00023163"/>
    </source>
</evidence>
<sequence>MADNEHPSFVAVWRDHLKAGGMRATPQRLAVLEALEGLSHPTAEEVFQAVTRQYPTISLATVYNTLAQLEERGLVRTVNAAGLRRFDLRTEPHFHLSCVRCHRLTDVEGPVGGAPPAPPAPGWIIDRWELIGYGLCPRCQAAEALSGNRS</sequence>
<dbReference type="Proteomes" id="UP000503399">
    <property type="component" value="Chromosome"/>
</dbReference>
<reference evidence="8 9" key="1">
    <citation type="submission" date="2020-02" db="EMBL/GenBank/DDBJ databases">
        <authorList>
            <person name="Hogendoorn C."/>
        </authorList>
    </citation>
    <scope>NUCLEOTIDE SEQUENCE [LARGE SCALE GENOMIC DNA]</scope>
    <source>
        <strain evidence="8">R501</strain>
    </source>
</reference>
<keyword evidence="3 7" id="KW-0862">Zinc</keyword>
<dbReference type="PANTHER" id="PTHR33202">
    <property type="entry name" value="ZINC UPTAKE REGULATION PROTEIN"/>
    <property type="match status" value="1"/>
</dbReference>
<comment type="similarity">
    <text evidence="1">Belongs to the Fur family.</text>
</comment>
<dbReference type="PANTHER" id="PTHR33202:SF7">
    <property type="entry name" value="FERRIC UPTAKE REGULATION PROTEIN"/>
    <property type="match status" value="1"/>
</dbReference>
<accession>A0A6F8ZH21</accession>
<evidence type="ECO:0000256" key="5">
    <source>
        <dbReference type="ARBA" id="ARBA00023125"/>
    </source>
</evidence>
<dbReference type="KEGG" id="hfv:R50_1784"/>
<evidence type="ECO:0000256" key="7">
    <source>
        <dbReference type="PIRSR" id="PIRSR602481-1"/>
    </source>
</evidence>
<keyword evidence="5" id="KW-0238">DNA-binding</keyword>
<dbReference type="InterPro" id="IPR043135">
    <property type="entry name" value="Fur_C"/>
</dbReference>
<evidence type="ECO:0000256" key="2">
    <source>
        <dbReference type="ARBA" id="ARBA00022491"/>
    </source>
</evidence>
<feature type="binding site" evidence="7">
    <location>
        <position position="136"/>
    </location>
    <ligand>
        <name>Zn(2+)</name>
        <dbReference type="ChEBI" id="CHEBI:29105"/>
    </ligand>
</feature>
<evidence type="ECO:0000313" key="9">
    <source>
        <dbReference type="Proteomes" id="UP000503399"/>
    </source>
</evidence>
<dbReference type="Gene3D" id="1.10.10.10">
    <property type="entry name" value="Winged helix-like DNA-binding domain superfamily/Winged helix DNA-binding domain"/>
    <property type="match status" value="1"/>
</dbReference>
<dbReference type="GO" id="GO:1900376">
    <property type="term" value="P:regulation of secondary metabolite biosynthetic process"/>
    <property type="evidence" value="ECO:0007669"/>
    <property type="project" value="TreeGrafter"/>
</dbReference>
<feature type="binding site" evidence="7">
    <location>
        <position position="139"/>
    </location>
    <ligand>
        <name>Zn(2+)</name>
        <dbReference type="ChEBI" id="CHEBI:29105"/>
    </ligand>
</feature>
<keyword evidence="6" id="KW-0804">Transcription</keyword>
<evidence type="ECO:0000256" key="4">
    <source>
        <dbReference type="ARBA" id="ARBA00023015"/>
    </source>
</evidence>
<proteinExistence type="inferred from homology"/>
<keyword evidence="4" id="KW-0805">Transcription regulation</keyword>